<name>A0A0B7A1L8_9EUPU</name>
<reference evidence="2" key="1">
    <citation type="submission" date="2014-12" db="EMBL/GenBank/DDBJ databases">
        <title>Insight into the proteome of Arion vulgaris.</title>
        <authorList>
            <person name="Aradska J."/>
            <person name="Bulat T."/>
            <person name="Smidak R."/>
            <person name="Sarate P."/>
            <person name="Gangsoo J."/>
            <person name="Sialana F."/>
            <person name="Bilban M."/>
            <person name="Lubec G."/>
        </authorList>
    </citation>
    <scope>NUCLEOTIDE SEQUENCE</scope>
    <source>
        <tissue evidence="2">Skin</tissue>
    </source>
</reference>
<feature type="compositionally biased region" description="Low complexity" evidence="1">
    <location>
        <begin position="68"/>
        <end position="77"/>
    </location>
</feature>
<protein>
    <submittedName>
        <fullName evidence="2">Uncharacterized protein</fullName>
    </submittedName>
</protein>
<feature type="non-terminal residue" evidence="2">
    <location>
        <position position="1"/>
    </location>
</feature>
<feature type="compositionally biased region" description="Polar residues" evidence="1">
    <location>
        <begin position="81"/>
        <end position="100"/>
    </location>
</feature>
<organism evidence="2">
    <name type="scientific">Arion vulgaris</name>
    <dbReference type="NCBI Taxonomy" id="1028688"/>
    <lineage>
        <taxon>Eukaryota</taxon>
        <taxon>Metazoa</taxon>
        <taxon>Spiralia</taxon>
        <taxon>Lophotrochozoa</taxon>
        <taxon>Mollusca</taxon>
        <taxon>Gastropoda</taxon>
        <taxon>Heterobranchia</taxon>
        <taxon>Euthyneura</taxon>
        <taxon>Panpulmonata</taxon>
        <taxon>Eupulmonata</taxon>
        <taxon>Stylommatophora</taxon>
        <taxon>Helicina</taxon>
        <taxon>Arionoidea</taxon>
        <taxon>Arionidae</taxon>
        <taxon>Arion</taxon>
    </lineage>
</organism>
<dbReference type="EMBL" id="HACG01027969">
    <property type="protein sequence ID" value="CEK74834.1"/>
    <property type="molecule type" value="Transcribed_RNA"/>
</dbReference>
<proteinExistence type="predicted"/>
<gene>
    <name evidence="2" type="primary">ORF92774</name>
</gene>
<dbReference type="AlphaFoldDB" id="A0A0B7A1L8"/>
<accession>A0A0B7A1L8</accession>
<evidence type="ECO:0000313" key="2">
    <source>
        <dbReference type="EMBL" id="CEK74834.1"/>
    </source>
</evidence>
<sequence length="160" mass="16670">SMGNSLLGSGSKNMGEGLLSAGGFSGRGNGGMSNSLNNDALSGMTDTYSTAAAMGSVRSRIGSGGNSSFGRGNSLSGPQGGMSNRDSTAYNEGSSHSTGILPSPSKMRPWQANRNEATVNCCHNLMLVLKAQSTLKDITRKVVEEETIWTVIREIGYIKN</sequence>
<feature type="region of interest" description="Disordered" evidence="1">
    <location>
        <begin position="59"/>
        <end position="108"/>
    </location>
</feature>
<evidence type="ECO:0000256" key="1">
    <source>
        <dbReference type="SAM" id="MobiDB-lite"/>
    </source>
</evidence>